<reference evidence="1" key="1">
    <citation type="submission" date="2014-09" db="EMBL/GenBank/DDBJ databases">
        <authorList>
            <person name="Magalhaes I.L.F."/>
            <person name="Oliveira U."/>
            <person name="Santos F.R."/>
            <person name="Vidigal T.H.D.A."/>
            <person name="Brescovit A.D."/>
            <person name="Santos A.J."/>
        </authorList>
    </citation>
    <scope>NUCLEOTIDE SEQUENCE</scope>
    <source>
        <tissue evidence="1">Shoot tissue taken approximately 20 cm above the soil surface</tissue>
    </source>
</reference>
<organism evidence="1">
    <name type="scientific">Arundo donax</name>
    <name type="common">Giant reed</name>
    <name type="synonym">Donax arundinaceus</name>
    <dbReference type="NCBI Taxonomy" id="35708"/>
    <lineage>
        <taxon>Eukaryota</taxon>
        <taxon>Viridiplantae</taxon>
        <taxon>Streptophyta</taxon>
        <taxon>Embryophyta</taxon>
        <taxon>Tracheophyta</taxon>
        <taxon>Spermatophyta</taxon>
        <taxon>Magnoliopsida</taxon>
        <taxon>Liliopsida</taxon>
        <taxon>Poales</taxon>
        <taxon>Poaceae</taxon>
        <taxon>PACMAD clade</taxon>
        <taxon>Arundinoideae</taxon>
        <taxon>Arundineae</taxon>
        <taxon>Arundo</taxon>
    </lineage>
</organism>
<evidence type="ECO:0000313" key="1">
    <source>
        <dbReference type="EMBL" id="JAD41544.1"/>
    </source>
</evidence>
<name>A0A0A8ZQ77_ARUDO</name>
<dbReference type="EMBL" id="GBRH01256351">
    <property type="protein sequence ID" value="JAD41544.1"/>
    <property type="molecule type" value="Transcribed_RNA"/>
</dbReference>
<protein>
    <submittedName>
        <fullName evidence="1">Uncharacterized protein</fullName>
    </submittedName>
</protein>
<proteinExistence type="predicted"/>
<reference evidence="1" key="2">
    <citation type="journal article" date="2015" name="Data Brief">
        <title>Shoot transcriptome of the giant reed, Arundo donax.</title>
        <authorList>
            <person name="Barrero R.A."/>
            <person name="Guerrero F.D."/>
            <person name="Moolhuijzen P."/>
            <person name="Goolsby J.A."/>
            <person name="Tidwell J."/>
            <person name="Bellgard S.E."/>
            <person name="Bellgard M.I."/>
        </authorList>
    </citation>
    <scope>NUCLEOTIDE SEQUENCE</scope>
    <source>
        <tissue evidence="1">Shoot tissue taken approximately 20 cm above the soil surface</tissue>
    </source>
</reference>
<sequence>MTYSFSHPIQSANLFPGIWWQKELLHHLSVTEICFLY</sequence>
<dbReference type="AlphaFoldDB" id="A0A0A8ZQ77"/>
<accession>A0A0A8ZQ77</accession>